<evidence type="ECO:0000313" key="12">
    <source>
        <dbReference type="Proteomes" id="UP000295388"/>
    </source>
</evidence>
<dbReference type="Pfam" id="PF08352">
    <property type="entry name" value="oligo_HPY"/>
    <property type="match status" value="1"/>
</dbReference>
<keyword evidence="3" id="KW-0813">Transport</keyword>
<evidence type="ECO:0000256" key="6">
    <source>
        <dbReference type="ARBA" id="ARBA00022741"/>
    </source>
</evidence>
<evidence type="ECO:0000256" key="9">
    <source>
        <dbReference type="ARBA" id="ARBA00023136"/>
    </source>
</evidence>
<evidence type="ECO:0000256" key="1">
    <source>
        <dbReference type="ARBA" id="ARBA00004202"/>
    </source>
</evidence>
<name>A0A4R6KDJ7_9ACTN</name>
<dbReference type="GO" id="GO:0005524">
    <property type="term" value="F:ATP binding"/>
    <property type="evidence" value="ECO:0007669"/>
    <property type="project" value="UniProtKB-KW"/>
</dbReference>
<dbReference type="Proteomes" id="UP000295388">
    <property type="component" value="Unassembled WGS sequence"/>
</dbReference>
<dbReference type="RefSeq" id="WP_133800913.1">
    <property type="nucleotide sequence ID" value="NZ_SNWQ01000007.1"/>
</dbReference>
<proteinExistence type="inferred from homology"/>
<keyword evidence="8" id="KW-1278">Translocase</keyword>
<evidence type="ECO:0000256" key="4">
    <source>
        <dbReference type="ARBA" id="ARBA00022475"/>
    </source>
</evidence>
<keyword evidence="9" id="KW-0472">Membrane</keyword>
<keyword evidence="5" id="KW-0997">Cell inner membrane</keyword>
<keyword evidence="6" id="KW-0547">Nucleotide-binding</keyword>
<keyword evidence="4" id="KW-1003">Cell membrane</keyword>
<evidence type="ECO:0000256" key="8">
    <source>
        <dbReference type="ARBA" id="ARBA00022967"/>
    </source>
</evidence>
<reference evidence="11 12" key="1">
    <citation type="submission" date="2019-03" db="EMBL/GenBank/DDBJ databases">
        <title>Genomic Encyclopedia of Type Strains, Phase III (KMG-III): the genomes of soil and plant-associated and newly described type strains.</title>
        <authorList>
            <person name="Whitman W."/>
        </authorList>
    </citation>
    <scope>NUCLEOTIDE SEQUENCE [LARGE SCALE GENOMIC DNA]</scope>
    <source>
        <strain evidence="11 12">VKM Ac-2527</strain>
    </source>
</reference>
<evidence type="ECO:0000313" key="11">
    <source>
        <dbReference type="EMBL" id="TDO48488.1"/>
    </source>
</evidence>
<dbReference type="PROSITE" id="PS50893">
    <property type="entry name" value="ABC_TRANSPORTER_2"/>
    <property type="match status" value="1"/>
</dbReference>
<dbReference type="SMART" id="SM00382">
    <property type="entry name" value="AAA"/>
    <property type="match status" value="1"/>
</dbReference>
<gene>
    <name evidence="11" type="ORF">EV643_107117</name>
</gene>
<dbReference type="GO" id="GO:0005886">
    <property type="term" value="C:plasma membrane"/>
    <property type="evidence" value="ECO:0007669"/>
    <property type="project" value="UniProtKB-SubCell"/>
</dbReference>
<dbReference type="InterPro" id="IPR027417">
    <property type="entry name" value="P-loop_NTPase"/>
</dbReference>
<evidence type="ECO:0000256" key="7">
    <source>
        <dbReference type="ARBA" id="ARBA00022840"/>
    </source>
</evidence>
<comment type="subcellular location">
    <subcellularLocation>
        <location evidence="1">Cell membrane</location>
        <topology evidence="1">Peripheral membrane protein</topology>
    </subcellularLocation>
</comment>
<dbReference type="CDD" id="cd03257">
    <property type="entry name" value="ABC_NikE_OppD_transporters"/>
    <property type="match status" value="1"/>
</dbReference>
<dbReference type="Pfam" id="PF00005">
    <property type="entry name" value="ABC_tran"/>
    <property type="match status" value="1"/>
</dbReference>
<sequence length="332" mass="36209">MEPLLEIDSLTVSTRTTSKRLLDGVSLRVAPGEVLAVVGESGSGKSLTALSIMQMLPRVLEMSAGRMTLAGTDLTSLRRREIDTLHGGRIGMLFQQPRRMLDPTATVGSQVAEPLVRHLRMSRREARRRVLELLADVGIDEPARRAQAYPHQLSGGLAQRVMIATALAASPPLLIADEPTTALDVTVEAQILQLLKQKKRELGMSVLFISHDLNVVSSIADRIAVMYAGRVVEVGTADEILTQPEHPYTKALIECSTLRTDASGQLYVIPGGSDTARELDHGCRFRPRCGLTQEAHLEQVCDAREPVLLSIGRSPAEHECRCWGTAEEREGA</sequence>
<comment type="similarity">
    <text evidence="2">Belongs to the ABC transporter superfamily.</text>
</comment>
<dbReference type="Gene3D" id="3.40.50.300">
    <property type="entry name" value="P-loop containing nucleotide triphosphate hydrolases"/>
    <property type="match status" value="1"/>
</dbReference>
<dbReference type="FunFam" id="3.40.50.300:FF:000016">
    <property type="entry name" value="Oligopeptide ABC transporter ATP-binding component"/>
    <property type="match status" value="1"/>
</dbReference>
<organism evidence="11 12">
    <name type="scientific">Kribbella caucasensis</name>
    <dbReference type="NCBI Taxonomy" id="2512215"/>
    <lineage>
        <taxon>Bacteria</taxon>
        <taxon>Bacillati</taxon>
        <taxon>Actinomycetota</taxon>
        <taxon>Actinomycetes</taxon>
        <taxon>Propionibacteriales</taxon>
        <taxon>Kribbellaceae</taxon>
        <taxon>Kribbella</taxon>
    </lineage>
</organism>
<dbReference type="SUPFAM" id="SSF52540">
    <property type="entry name" value="P-loop containing nucleoside triphosphate hydrolases"/>
    <property type="match status" value="1"/>
</dbReference>
<dbReference type="PANTHER" id="PTHR43297">
    <property type="entry name" value="OLIGOPEPTIDE TRANSPORT ATP-BINDING PROTEIN APPD"/>
    <property type="match status" value="1"/>
</dbReference>
<evidence type="ECO:0000256" key="3">
    <source>
        <dbReference type="ARBA" id="ARBA00022448"/>
    </source>
</evidence>
<accession>A0A4R6KDJ7</accession>
<dbReference type="InterPro" id="IPR050388">
    <property type="entry name" value="ABC_Ni/Peptide_Import"/>
</dbReference>
<dbReference type="PANTHER" id="PTHR43297:SF14">
    <property type="entry name" value="ATPASE AAA-TYPE CORE DOMAIN-CONTAINING PROTEIN"/>
    <property type="match status" value="1"/>
</dbReference>
<dbReference type="InterPro" id="IPR013563">
    <property type="entry name" value="Oligopep_ABC_C"/>
</dbReference>
<keyword evidence="7 11" id="KW-0067">ATP-binding</keyword>
<evidence type="ECO:0000256" key="2">
    <source>
        <dbReference type="ARBA" id="ARBA00005417"/>
    </source>
</evidence>
<feature type="domain" description="ABC transporter" evidence="10">
    <location>
        <begin position="5"/>
        <end position="253"/>
    </location>
</feature>
<dbReference type="NCBIfam" id="TIGR01727">
    <property type="entry name" value="oligo_HPY"/>
    <property type="match status" value="1"/>
</dbReference>
<dbReference type="GO" id="GO:0015833">
    <property type="term" value="P:peptide transport"/>
    <property type="evidence" value="ECO:0007669"/>
    <property type="project" value="InterPro"/>
</dbReference>
<dbReference type="OrthoDB" id="5357528at2"/>
<protein>
    <submittedName>
        <fullName evidence="11">Peptide/nickel transport system ATP-binding protein</fullName>
    </submittedName>
</protein>
<comment type="caution">
    <text evidence="11">The sequence shown here is derived from an EMBL/GenBank/DDBJ whole genome shotgun (WGS) entry which is preliminary data.</text>
</comment>
<evidence type="ECO:0000256" key="5">
    <source>
        <dbReference type="ARBA" id="ARBA00022519"/>
    </source>
</evidence>
<dbReference type="GO" id="GO:0016887">
    <property type="term" value="F:ATP hydrolysis activity"/>
    <property type="evidence" value="ECO:0007669"/>
    <property type="project" value="InterPro"/>
</dbReference>
<dbReference type="AlphaFoldDB" id="A0A4R6KDJ7"/>
<dbReference type="InterPro" id="IPR003439">
    <property type="entry name" value="ABC_transporter-like_ATP-bd"/>
</dbReference>
<dbReference type="EMBL" id="SNWQ01000007">
    <property type="protein sequence ID" value="TDO48488.1"/>
    <property type="molecule type" value="Genomic_DNA"/>
</dbReference>
<keyword evidence="12" id="KW-1185">Reference proteome</keyword>
<evidence type="ECO:0000259" key="10">
    <source>
        <dbReference type="PROSITE" id="PS50893"/>
    </source>
</evidence>
<dbReference type="InterPro" id="IPR003593">
    <property type="entry name" value="AAA+_ATPase"/>
</dbReference>